<dbReference type="NCBIfam" id="TIGR02193">
    <property type="entry name" value="heptsyl_trn_I"/>
    <property type="match status" value="1"/>
</dbReference>
<evidence type="ECO:0000256" key="2">
    <source>
        <dbReference type="ARBA" id="ARBA00004713"/>
    </source>
</evidence>
<dbReference type="EMBL" id="JBEUWX010000003">
    <property type="protein sequence ID" value="MFA9950879.1"/>
    <property type="molecule type" value="Genomic_DNA"/>
</dbReference>
<comment type="pathway">
    <text evidence="2">Bacterial outer membrane biogenesis; LPS core biosynthesis.</text>
</comment>
<keyword evidence="6" id="KW-0808">Transferase</keyword>
<evidence type="ECO:0000256" key="13">
    <source>
        <dbReference type="ARBA" id="ARBA00049201"/>
    </source>
</evidence>
<dbReference type="RefSeq" id="WP_418891972.1">
    <property type="nucleotide sequence ID" value="NZ_JBEUWX010000003.1"/>
</dbReference>
<evidence type="ECO:0000256" key="5">
    <source>
        <dbReference type="ARBA" id="ARBA00022676"/>
    </source>
</evidence>
<evidence type="ECO:0000256" key="1">
    <source>
        <dbReference type="ARBA" id="ARBA00004515"/>
    </source>
</evidence>
<dbReference type="PANTHER" id="PTHR30160">
    <property type="entry name" value="TETRAACYLDISACCHARIDE 4'-KINASE-RELATED"/>
    <property type="match status" value="1"/>
</dbReference>
<evidence type="ECO:0000313" key="15">
    <source>
        <dbReference type="Proteomes" id="UP001574673"/>
    </source>
</evidence>
<dbReference type="Pfam" id="PF01075">
    <property type="entry name" value="Glyco_transf_9"/>
    <property type="match status" value="1"/>
</dbReference>
<keyword evidence="8" id="KW-0472">Membrane</keyword>
<evidence type="ECO:0000256" key="7">
    <source>
        <dbReference type="ARBA" id="ARBA00022985"/>
    </source>
</evidence>
<comment type="similarity">
    <text evidence="9">Belongs to the glycosyltransferase 9 family.</text>
</comment>
<evidence type="ECO:0000256" key="6">
    <source>
        <dbReference type="ARBA" id="ARBA00022679"/>
    </source>
</evidence>
<evidence type="ECO:0000256" key="3">
    <source>
        <dbReference type="ARBA" id="ARBA00022475"/>
    </source>
</evidence>
<gene>
    <name evidence="14" type="primary">waaC</name>
    <name evidence="14" type="ORF">ABCS64_11185</name>
</gene>
<evidence type="ECO:0000256" key="4">
    <source>
        <dbReference type="ARBA" id="ARBA00022519"/>
    </source>
</evidence>
<evidence type="ECO:0000256" key="12">
    <source>
        <dbReference type="ARBA" id="ARBA00044330"/>
    </source>
</evidence>
<dbReference type="Proteomes" id="UP001574673">
    <property type="component" value="Unassembled WGS sequence"/>
</dbReference>
<dbReference type="InterPro" id="IPR051199">
    <property type="entry name" value="LPS_LOS_Heptosyltrfase"/>
</dbReference>
<dbReference type="InterPro" id="IPR002201">
    <property type="entry name" value="Glyco_trans_9"/>
</dbReference>
<reference evidence="15" key="1">
    <citation type="submission" date="2024-06" db="EMBL/GenBank/DDBJ databases">
        <title>Radixoralia hellwigii gen. nov., sp nov., isolated from a root canal in the human oral cavity.</title>
        <authorList>
            <person name="Bartsch S."/>
            <person name="Wittmer A."/>
            <person name="Schulz A.-K."/>
            <person name="Neumann-Schaal M."/>
            <person name="Wolf J."/>
            <person name="Gronow S."/>
            <person name="Tennert C."/>
            <person name="Haecker G."/>
            <person name="Cieplik F."/>
            <person name="Al-Ahmad A."/>
        </authorList>
    </citation>
    <scope>NUCLEOTIDE SEQUENCE [LARGE SCALE GENOMIC DNA]</scope>
    <source>
        <strain evidence="15">Wk13</strain>
    </source>
</reference>
<name>A0ABV4UJP9_9RHOO</name>
<comment type="subcellular location">
    <subcellularLocation>
        <location evidence="1">Cell inner membrane</location>
        <topology evidence="1">Peripheral membrane protein</topology>
        <orientation evidence="1">Cytoplasmic side</orientation>
    </subcellularLocation>
</comment>
<keyword evidence="15" id="KW-1185">Reference proteome</keyword>
<keyword evidence="3" id="KW-1003">Cell membrane</keyword>
<dbReference type="CDD" id="cd03789">
    <property type="entry name" value="GT9_LPS_heptosyltransferase"/>
    <property type="match status" value="1"/>
</dbReference>
<dbReference type="Gene3D" id="3.40.50.2000">
    <property type="entry name" value="Glycogen Phosphorylase B"/>
    <property type="match status" value="2"/>
</dbReference>
<comment type="catalytic activity">
    <reaction evidence="13">
        <text>an alpha-Kdo-(2-&gt;4)-alpha-Kdo-(2-&gt;6)-lipid A + ADP-L-glycero-beta-D-manno-heptose = an L-alpha-D-Hep-(1-&gt;5)-[alpha-Kdo-(2-&gt;4)]-alpha-Kdo-(2-&gt;6)-lipid A + ADP + H(+)</text>
        <dbReference type="Rhea" id="RHEA:74067"/>
        <dbReference type="ChEBI" id="CHEBI:15378"/>
        <dbReference type="ChEBI" id="CHEBI:61506"/>
        <dbReference type="ChEBI" id="CHEBI:176431"/>
        <dbReference type="ChEBI" id="CHEBI:193068"/>
        <dbReference type="ChEBI" id="CHEBI:456216"/>
        <dbReference type="EC" id="2.4.99.23"/>
    </reaction>
</comment>
<keyword evidence="5" id="KW-0328">Glycosyltransferase</keyword>
<dbReference type="SUPFAM" id="SSF53756">
    <property type="entry name" value="UDP-Glycosyltransferase/glycogen phosphorylase"/>
    <property type="match status" value="1"/>
</dbReference>
<evidence type="ECO:0000256" key="11">
    <source>
        <dbReference type="ARBA" id="ARBA00044190"/>
    </source>
</evidence>
<keyword evidence="7" id="KW-0448">Lipopolysaccharide biosynthesis</keyword>
<sequence>MRILLVKTSSLGDVVHNLPVASDLSRRFPDARIDWCVEEAFADIPRLHPAVQEVIPVAVRRWRRSLCQLAHWSTLGREIRAARAQLRAQPYDAILDTQGLIKSALIARQARGKTLGYAREVAREPLAACFYDRTFIVPTHLHAVERNRRLAALALGAVGVAPAPHPKAPEATEIPEVAFLPPSASPLPLDYGIRPPAMDFPWLGKAPDGSRVVRYAVLLTATSRTDKLWDEAHWREVGQALSQRGLTPVFPSGNAAERQRAERIAAGIPSACVAPTLGLRELAALLGHARLCIGVDTGLSHLATALRTPTIALYTATDPALTGVLGTGFARNLGGKGSPPSVADVLTAAEQALTATFSPT</sequence>
<comment type="caution">
    <text evidence="14">The sequence shown here is derived from an EMBL/GenBank/DDBJ whole genome shotgun (WGS) entry which is preliminary data.</text>
</comment>
<evidence type="ECO:0000313" key="14">
    <source>
        <dbReference type="EMBL" id="MFA9950879.1"/>
    </source>
</evidence>
<accession>A0ABV4UJP9</accession>
<evidence type="ECO:0000256" key="9">
    <source>
        <dbReference type="ARBA" id="ARBA00043995"/>
    </source>
</evidence>
<keyword evidence="4" id="KW-0997">Cell inner membrane</keyword>
<organism evidence="14 15">
    <name type="scientific">Dentiradicibacter hellwigii</name>
    <dbReference type="NCBI Taxonomy" id="3149053"/>
    <lineage>
        <taxon>Bacteria</taxon>
        <taxon>Pseudomonadati</taxon>
        <taxon>Pseudomonadota</taxon>
        <taxon>Betaproteobacteria</taxon>
        <taxon>Rhodocyclales</taxon>
        <taxon>Rhodocyclaceae</taxon>
        <taxon>Dentiradicibacter</taxon>
    </lineage>
</organism>
<dbReference type="PANTHER" id="PTHR30160:SF19">
    <property type="entry name" value="LIPOPOLYSACCHARIDE HEPTOSYLTRANSFERASE 1"/>
    <property type="match status" value="1"/>
</dbReference>
<evidence type="ECO:0000256" key="8">
    <source>
        <dbReference type="ARBA" id="ARBA00023136"/>
    </source>
</evidence>
<protein>
    <recommendedName>
        <fullName evidence="11">Lipopolysaccharide heptosyltransferase 1</fullName>
        <ecNumber evidence="10">2.4.99.23</ecNumber>
    </recommendedName>
    <alternativeName>
        <fullName evidence="12">ADP-heptose:lipopolysaccharide heptosyltransferase I</fullName>
    </alternativeName>
</protein>
<dbReference type="EC" id="2.4.99.23" evidence="10"/>
<dbReference type="InterPro" id="IPR011908">
    <property type="entry name" value="LipoPS_heptosylTferase-I"/>
</dbReference>
<evidence type="ECO:0000256" key="10">
    <source>
        <dbReference type="ARBA" id="ARBA00044041"/>
    </source>
</evidence>
<proteinExistence type="inferred from homology"/>